<evidence type="ECO:0000256" key="5">
    <source>
        <dbReference type="ARBA" id="ARBA00023242"/>
    </source>
</evidence>
<evidence type="ECO:0000256" key="2">
    <source>
        <dbReference type="ARBA" id="ARBA00005330"/>
    </source>
</evidence>
<comment type="caution">
    <text evidence="7">The sequence shown here is derived from an EMBL/GenBank/DDBJ whole genome shotgun (WGS) entry which is preliminary data.</text>
</comment>
<organism evidence="7 8">
    <name type="scientific">Laodelphax striatellus</name>
    <name type="common">Small brown planthopper</name>
    <name type="synonym">Delphax striatella</name>
    <dbReference type="NCBI Taxonomy" id="195883"/>
    <lineage>
        <taxon>Eukaryota</taxon>
        <taxon>Metazoa</taxon>
        <taxon>Ecdysozoa</taxon>
        <taxon>Arthropoda</taxon>
        <taxon>Hexapoda</taxon>
        <taxon>Insecta</taxon>
        <taxon>Pterygota</taxon>
        <taxon>Neoptera</taxon>
        <taxon>Paraneoptera</taxon>
        <taxon>Hemiptera</taxon>
        <taxon>Auchenorrhyncha</taxon>
        <taxon>Fulgoroidea</taxon>
        <taxon>Delphacidae</taxon>
        <taxon>Criomorphinae</taxon>
        <taxon>Laodelphax</taxon>
    </lineage>
</organism>
<dbReference type="STRING" id="195883.A0A482WV18"/>
<dbReference type="GO" id="GO:0005634">
    <property type="term" value="C:nucleus"/>
    <property type="evidence" value="ECO:0007669"/>
    <property type="project" value="UniProtKB-SubCell"/>
</dbReference>
<dbReference type="PANTHER" id="PTHR13556:SF2">
    <property type="entry name" value="TRANSCRIPTIONAL ADAPTER 3"/>
    <property type="match status" value="1"/>
</dbReference>
<feature type="compositionally biased region" description="Basic and acidic residues" evidence="6">
    <location>
        <begin position="243"/>
        <end position="253"/>
    </location>
</feature>
<feature type="compositionally biased region" description="Basic and acidic residues" evidence="6">
    <location>
        <begin position="318"/>
        <end position="332"/>
    </location>
</feature>
<feature type="region of interest" description="Disordered" evidence="6">
    <location>
        <begin position="304"/>
        <end position="349"/>
    </location>
</feature>
<keyword evidence="4" id="KW-0804">Transcription</keyword>
<comment type="similarity">
    <text evidence="2">Belongs to the NGG1 family.</text>
</comment>
<reference evidence="7 8" key="1">
    <citation type="journal article" date="2017" name="Gigascience">
        <title>Genome sequence of the small brown planthopper, Laodelphax striatellus.</title>
        <authorList>
            <person name="Zhu J."/>
            <person name="Jiang F."/>
            <person name="Wang X."/>
            <person name="Yang P."/>
            <person name="Bao Y."/>
            <person name="Zhao W."/>
            <person name="Wang W."/>
            <person name="Lu H."/>
            <person name="Wang Q."/>
            <person name="Cui N."/>
            <person name="Li J."/>
            <person name="Chen X."/>
            <person name="Luo L."/>
            <person name="Yu J."/>
            <person name="Kang L."/>
            <person name="Cui F."/>
        </authorList>
    </citation>
    <scope>NUCLEOTIDE SEQUENCE [LARGE SCALE GENOMIC DNA]</scope>
    <source>
        <strain evidence="7">Lst14</strain>
    </source>
</reference>
<dbReference type="Proteomes" id="UP000291343">
    <property type="component" value="Unassembled WGS sequence"/>
</dbReference>
<dbReference type="FunCoup" id="A0A482WV18">
    <property type="interactions" value="1666"/>
</dbReference>
<comment type="subcellular location">
    <subcellularLocation>
        <location evidence="1">Nucleus</location>
    </subcellularLocation>
</comment>
<feature type="compositionally biased region" description="Low complexity" evidence="6">
    <location>
        <begin position="254"/>
        <end position="265"/>
    </location>
</feature>
<dbReference type="InParanoid" id="A0A482WV18"/>
<dbReference type="InterPro" id="IPR019340">
    <property type="entry name" value="Histone_AcTrfase_su3"/>
</dbReference>
<sequence>MKHVVKKGFKPKENTRSSTVNSAVNGGISKIKESRFQKSNNTEEECVLSFPDLRIMNKAKLPCITSILLRSKEENINMTDLNQLQEELETMLSSVVIRKMNLNNEIEILNNMEDKKGSLPISNKTNQTKKSEERSLLKMNKPFKDTRNMNNHKNKLKSSMACTDSETMSDADGLSSAIAKMNDTANKFWAYVEQFCGDISTEDVKLLKELIEFCEKEAQGRKVPPLGKHYTVAWSEEDIADERDAGKLKRKADGTPANTGPTTTTDTKEAKEFLKKAEKVCMKDRIPGPLAQRMISAVLEENPSLSGGSFQGNGNRMKMNDDVEPLSKRQKLDMSSSDAESKGGENTVPNSFKKIPLLHNSLCFERNARRNLELIGFLEPPQIIEIYKKIADTKLKKKAIGEKVKKQAWKLIKDREQLQKQLDALAPELTV</sequence>
<dbReference type="AlphaFoldDB" id="A0A482WV18"/>
<dbReference type="PANTHER" id="PTHR13556">
    <property type="entry name" value="TRANSCRIPTIONAL ADAPTER 3-RELATED"/>
    <property type="match status" value="1"/>
</dbReference>
<feature type="region of interest" description="Disordered" evidence="6">
    <location>
        <begin position="1"/>
        <end position="24"/>
    </location>
</feature>
<proteinExistence type="inferred from homology"/>
<evidence type="ECO:0000256" key="6">
    <source>
        <dbReference type="SAM" id="MobiDB-lite"/>
    </source>
</evidence>
<evidence type="ECO:0000256" key="1">
    <source>
        <dbReference type="ARBA" id="ARBA00004123"/>
    </source>
</evidence>
<keyword evidence="3" id="KW-0805">Transcription regulation</keyword>
<dbReference type="GO" id="GO:0006357">
    <property type="term" value="P:regulation of transcription by RNA polymerase II"/>
    <property type="evidence" value="ECO:0007669"/>
    <property type="project" value="TreeGrafter"/>
</dbReference>
<name>A0A482WV18_LAOST</name>
<feature type="region of interest" description="Disordered" evidence="6">
    <location>
        <begin position="243"/>
        <end position="270"/>
    </location>
</feature>
<evidence type="ECO:0000313" key="7">
    <source>
        <dbReference type="EMBL" id="RZF37136.1"/>
    </source>
</evidence>
<dbReference type="EMBL" id="QKKF02025284">
    <property type="protein sequence ID" value="RZF37136.1"/>
    <property type="molecule type" value="Genomic_DNA"/>
</dbReference>
<dbReference type="OrthoDB" id="1232at2759"/>
<keyword evidence="8" id="KW-1185">Reference proteome</keyword>
<gene>
    <name evidence="7" type="ORF">LSTR_LSTR015326</name>
</gene>
<protein>
    <submittedName>
        <fullName evidence="7">Uncharacterized protein</fullName>
    </submittedName>
</protein>
<evidence type="ECO:0000313" key="8">
    <source>
        <dbReference type="Proteomes" id="UP000291343"/>
    </source>
</evidence>
<dbReference type="GO" id="GO:0003713">
    <property type="term" value="F:transcription coactivator activity"/>
    <property type="evidence" value="ECO:0007669"/>
    <property type="project" value="TreeGrafter"/>
</dbReference>
<evidence type="ECO:0000256" key="3">
    <source>
        <dbReference type="ARBA" id="ARBA00023015"/>
    </source>
</evidence>
<dbReference type="GO" id="GO:0000124">
    <property type="term" value="C:SAGA complex"/>
    <property type="evidence" value="ECO:0007669"/>
    <property type="project" value="TreeGrafter"/>
</dbReference>
<keyword evidence="5" id="KW-0539">Nucleus</keyword>
<feature type="compositionally biased region" description="Polar residues" evidence="6">
    <location>
        <begin position="304"/>
        <end position="314"/>
    </location>
</feature>
<accession>A0A482WV18</accession>
<evidence type="ECO:0000256" key="4">
    <source>
        <dbReference type="ARBA" id="ARBA00023163"/>
    </source>
</evidence>